<keyword evidence="2 8" id="KW-0808">Transferase</keyword>
<protein>
    <recommendedName>
        <fullName evidence="1">1-phosphatidylinositol-3-phosphate 5-kinase</fullName>
        <ecNumber evidence="1">2.7.1.150</ecNumber>
    </recommendedName>
    <alternativeName>
        <fullName evidence="7">Phosphatidylinositol 3-phosphate 5-kinase type III</fullName>
    </alternativeName>
</protein>
<dbReference type="SUPFAM" id="SSF56104">
    <property type="entry name" value="SAICAR synthase-like"/>
    <property type="match status" value="1"/>
</dbReference>
<dbReference type="FunFam" id="3.30.800.10:FF:000010">
    <property type="entry name" value="Putative 1-phosphatidylinositol-3-phosphate 5-kinase FAB1C"/>
    <property type="match status" value="1"/>
</dbReference>
<feature type="region of interest" description="Disordered" evidence="9">
    <location>
        <begin position="1040"/>
        <end position="1067"/>
    </location>
</feature>
<sequence length="1624" mass="179175">MGVLEFAAGKARSLAAATDQERRHVHKGDLARIETRRPQGEAGHGVSTPKAQEAAASPVGPPTPPRRPPEARSGGQADAGSRSHPPGRDTRRVDEEVADEPGAQFIASATDFLQDFSDTESSVSNSMYRSMTPSPAESPTCVVRLDDASDPDATTLTDSDDARELVSAASIAGEREVVNASAHIVDFGDAIWCPPPPEDERDDVESRIFGFDDDDDDAFLEPSCFGDNKIASGCGAFGRSQQGGVQNDLLKHFRALVAQLLKAEGISFSSDDNSKSWLEIVSSLAWQAANYVKPDTKKGGSMDPGDYVKIKCIASGNPTDSNFVRGIVCSKNLRHKRMVSEHRNVKLLILGGALEYQKVSNKLASIGTILEQEKEYLRTVVGKIESRQPNVLLVEKSASSFALELLAKDISLVLNVKRPLLDRISRCTGGQIASSIDNIASARLGQCDLFKVEKVSESLLAEHGEKGSIKTLMFFEGCLKRLGCTVLLRGTCREELKKIKHAMQLAVFAAYHLSLETSFLADEGATLPKIPSISVTGALDISASPTDHDTPDSIRSAEETHPQNSTISQIFEVISASSTLLPSAGVSQGITPECRASKFPVDPLNSQDPSNLCHPNVSCNADLISPCSVSDDFRATCAGTQHGDSYKSLQSSIAADVCCDGALTLKNNQPCHSENNSSNPSLDNFPAGDTDDKDKLSAGSLSGTDNNQSILVSHSSTCIPKSLACQRSHLLRIKFYGSFDKPLGRYLREDLFDQAYCCPSCKEPSESHVRCYMHQHGSLTISVRRLQSRKLPGEHDGRIWMWHRCMRCKLKDGMPPATHRIIMSDAAWGLSFGKFLELSFSNHMTANRIASCGHSLQRDCLRFYGYGNMVAAFHYGPMITLSVDLPPPVLDFNSHATQDWVKREAVEVFHTMELLHTEVYDVVSNLEKSIITDDDSTKTSIQRQIVEMKDLLNVERNEYEALLLPVIMGSAHSFKSNIDILELNRIRRSLLLDAHTWDCRLCGIESLEAVGHISRTDPFNQGKTQGTNEGRSDLLQIGRKHGGTYEEPCPQHSSESPRKSLLSTKGHVNDKQSVMVETDLPVGLVDGVAGGAGGLDLIFNKFDTCEEGRRLSKYPSKTESVERLPSLASILADKIDMAWSGFGEIDYNLPHGLTKANENRSLNLLGNPSYEKATAPVRIHSFDTVMRLHQREQTGVIPASLHSALKSVDSFRDLMCLVKDPMANMRRAFSQISPRTRGNLNTVLTRAPKYITSAAHMVNDGARLLLPNISCEGSVFVTVYDDEPTSAVSYAMTSQEYADHVTDKMNANTSFSDFTSSNGLHRSWSSHEDLSNFKGTHFRLSFDDDASPTDSTKFSVTCYFARQFAALRKKCCPSDIDYIRSISRCKRWSAQGGKSNVYFAKTMDERFIIKQVTKTELDSFVEFAPHYFRHLTESLTSRSPTCLAKIVGLYQVSINNSKGGREVKMDLMVMENIFFQRSISRVYDLKGSVRSRYNSDASGHNKVLLDSNLIEALHTKPMFLGSKAKQRLERAVWNDTSFLASLDVMDYSLLVGVDEEKKELVIGIIDFLRQYTWDKQLETWVKASGILGGPKNESPTVISPIQYKKRFRKAMSRYFLAVPDQWTS</sequence>
<evidence type="ECO:0000313" key="11">
    <source>
        <dbReference type="EMBL" id="CAD6225039.1"/>
    </source>
</evidence>
<dbReference type="InterPro" id="IPR027409">
    <property type="entry name" value="GroEL-like_apical_dom_sf"/>
</dbReference>
<evidence type="ECO:0000256" key="6">
    <source>
        <dbReference type="ARBA" id="ARBA00023464"/>
    </source>
</evidence>
<dbReference type="PANTHER" id="PTHR45748">
    <property type="entry name" value="1-PHOSPHATIDYLINOSITOL 3-PHOSPHATE 5-KINASE-RELATED"/>
    <property type="match status" value="1"/>
</dbReference>
<dbReference type="Proteomes" id="UP000604825">
    <property type="component" value="Unassembled WGS sequence"/>
</dbReference>
<evidence type="ECO:0000256" key="5">
    <source>
        <dbReference type="ARBA" id="ARBA00022840"/>
    </source>
</evidence>
<evidence type="ECO:0000256" key="9">
    <source>
        <dbReference type="SAM" id="MobiDB-lite"/>
    </source>
</evidence>
<dbReference type="InterPro" id="IPR027483">
    <property type="entry name" value="PInositol-4-P-4/5-kinase_C_sf"/>
</dbReference>
<dbReference type="GO" id="GO:0005524">
    <property type="term" value="F:ATP binding"/>
    <property type="evidence" value="ECO:0007669"/>
    <property type="project" value="UniProtKB-UniRule"/>
</dbReference>
<feature type="compositionally biased region" description="Basic and acidic residues" evidence="9">
    <location>
        <begin position="86"/>
        <end position="95"/>
    </location>
</feature>
<dbReference type="InterPro" id="IPR002498">
    <property type="entry name" value="PInositol-4-P-4/5-kinase_core"/>
</dbReference>
<dbReference type="PROSITE" id="PS51455">
    <property type="entry name" value="PIPK"/>
    <property type="match status" value="1"/>
</dbReference>
<comment type="caution">
    <text evidence="11">The sequence shown here is derived from an EMBL/GenBank/DDBJ whole genome shotgun (WGS) entry which is preliminary data.</text>
</comment>
<dbReference type="EMBL" id="CAJGYO010000004">
    <property type="protein sequence ID" value="CAD6225039.1"/>
    <property type="molecule type" value="Genomic_DNA"/>
</dbReference>
<dbReference type="SMART" id="SM00330">
    <property type="entry name" value="PIPKc"/>
    <property type="match status" value="1"/>
</dbReference>
<dbReference type="CDD" id="cd03334">
    <property type="entry name" value="Fab1_TCP"/>
    <property type="match status" value="1"/>
</dbReference>
<feature type="compositionally biased region" description="Basic and acidic residues" evidence="9">
    <location>
        <begin position="19"/>
        <end position="39"/>
    </location>
</feature>
<dbReference type="InterPro" id="IPR027484">
    <property type="entry name" value="PInositol-4-P-5-kinase_N"/>
</dbReference>
<feature type="region of interest" description="Disordered" evidence="9">
    <location>
        <begin position="1"/>
        <end position="96"/>
    </location>
</feature>
<feature type="compositionally biased region" description="Polar residues" evidence="9">
    <location>
        <begin position="124"/>
        <end position="137"/>
    </location>
</feature>
<feature type="compositionally biased region" description="Polar residues" evidence="9">
    <location>
        <begin position="670"/>
        <end position="682"/>
    </location>
</feature>
<keyword evidence="5 8" id="KW-0067">ATP-binding</keyword>
<reference evidence="11" key="1">
    <citation type="submission" date="2020-10" db="EMBL/GenBank/DDBJ databases">
        <authorList>
            <person name="Han B."/>
            <person name="Lu T."/>
            <person name="Zhao Q."/>
            <person name="Huang X."/>
            <person name="Zhao Y."/>
        </authorList>
    </citation>
    <scope>NUCLEOTIDE SEQUENCE</scope>
</reference>
<feature type="domain" description="PIPK" evidence="10">
    <location>
        <begin position="1293"/>
        <end position="1615"/>
    </location>
</feature>
<name>A0A811NNQ6_9POAL</name>
<dbReference type="Gene3D" id="3.50.7.10">
    <property type="entry name" value="GroEL"/>
    <property type="match status" value="1"/>
</dbReference>
<organism evidence="11 12">
    <name type="scientific">Miscanthus lutarioriparius</name>
    <dbReference type="NCBI Taxonomy" id="422564"/>
    <lineage>
        <taxon>Eukaryota</taxon>
        <taxon>Viridiplantae</taxon>
        <taxon>Streptophyta</taxon>
        <taxon>Embryophyta</taxon>
        <taxon>Tracheophyta</taxon>
        <taxon>Spermatophyta</taxon>
        <taxon>Magnoliopsida</taxon>
        <taxon>Liliopsida</taxon>
        <taxon>Poales</taxon>
        <taxon>Poaceae</taxon>
        <taxon>PACMAD clade</taxon>
        <taxon>Panicoideae</taxon>
        <taxon>Andropogonodae</taxon>
        <taxon>Andropogoneae</taxon>
        <taxon>Saccharinae</taxon>
        <taxon>Miscanthus</taxon>
    </lineage>
</organism>
<dbReference type="Pfam" id="PF01504">
    <property type="entry name" value="PIP5K"/>
    <property type="match status" value="1"/>
</dbReference>
<proteinExistence type="predicted"/>
<dbReference type="Gene3D" id="3.30.800.10">
    <property type="entry name" value="Phosphatidylinositol Phosphate Kinase II Beta"/>
    <property type="match status" value="1"/>
</dbReference>
<dbReference type="FunFam" id="3.30.810.10:FF:000001">
    <property type="entry name" value="1-phosphatidylinositol 3-phosphate 5-kinase FAB1"/>
    <property type="match status" value="1"/>
</dbReference>
<dbReference type="FunFam" id="3.50.7.10:FF:000007">
    <property type="entry name" value="1-phosphatidylinositol 3-phosphate 5-kinase isoform X1"/>
    <property type="match status" value="1"/>
</dbReference>
<dbReference type="SUPFAM" id="SSF52029">
    <property type="entry name" value="GroEL apical domain-like"/>
    <property type="match status" value="1"/>
</dbReference>
<evidence type="ECO:0000256" key="8">
    <source>
        <dbReference type="PROSITE-ProRule" id="PRU00781"/>
    </source>
</evidence>
<dbReference type="OrthoDB" id="158357at2759"/>
<dbReference type="CDD" id="cd17300">
    <property type="entry name" value="PIPKc_PIKfyve"/>
    <property type="match status" value="1"/>
</dbReference>
<gene>
    <name evidence="11" type="ORF">NCGR_LOCUS17203</name>
</gene>
<dbReference type="GO" id="GO:0046854">
    <property type="term" value="P:phosphatidylinositol phosphate biosynthetic process"/>
    <property type="evidence" value="ECO:0007669"/>
    <property type="project" value="TreeGrafter"/>
</dbReference>
<dbReference type="Gene3D" id="3.30.810.10">
    <property type="entry name" value="2-Layer Sandwich"/>
    <property type="match status" value="1"/>
</dbReference>
<feature type="region of interest" description="Disordered" evidence="9">
    <location>
        <begin position="541"/>
        <end position="564"/>
    </location>
</feature>
<dbReference type="PANTHER" id="PTHR45748:SF9">
    <property type="entry name" value="1-PHOSPHATIDYLINOSITOL-3-PHOSPHATE 5-KINASE"/>
    <property type="match status" value="1"/>
</dbReference>
<feature type="region of interest" description="Disordered" evidence="9">
    <location>
        <begin position="124"/>
        <end position="157"/>
    </location>
</feature>
<dbReference type="EC" id="2.7.1.150" evidence="1"/>
<dbReference type="GO" id="GO:0010008">
    <property type="term" value="C:endosome membrane"/>
    <property type="evidence" value="ECO:0007669"/>
    <property type="project" value="TreeGrafter"/>
</dbReference>
<keyword evidence="3 8" id="KW-0547">Nucleotide-binding</keyword>
<keyword evidence="12" id="KW-1185">Reference proteome</keyword>
<evidence type="ECO:0000256" key="1">
    <source>
        <dbReference type="ARBA" id="ARBA00012009"/>
    </source>
</evidence>
<feature type="region of interest" description="Disordered" evidence="9">
    <location>
        <begin position="670"/>
        <end position="700"/>
    </location>
</feature>
<accession>A0A811NNQ6</accession>
<evidence type="ECO:0000256" key="2">
    <source>
        <dbReference type="ARBA" id="ARBA00022679"/>
    </source>
</evidence>
<evidence type="ECO:0000313" key="12">
    <source>
        <dbReference type="Proteomes" id="UP000604825"/>
    </source>
</evidence>
<dbReference type="InterPro" id="IPR044769">
    <property type="entry name" value="PIKfyve_PIPKc"/>
</dbReference>
<keyword evidence="4 8" id="KW-0418">Kinase</keyword>
<dbReference type="InterPro" id="IPR002423">
    <property type="entry name" value="Cpn60/GroEL/TCP-1"/>
</dbReference>
<evidence type="ECO:0000259" key="10">
    <source>
        <dbReference type="PROSITE" id="PS51455"/>
    </source>
</evidence>
<evidence type="ECO:0000256" key="4">
    <source>
        <dbReference type="ARBA" id="ARBA00022777"/>
    </source>
</evidence>
<comment type="subunit">
    <text evidence="6">Component of the PI(3,5)P2 regulatory complex at least composed of ATG18, SAC/FIG4, FAB1 and VAC14.</text>
</comment>
<dbReference type="Pfam" id="PF00118">
    <property type="entry name" value="Cpn60_TCP1"/>
    <property type="match status" value="1"/>
</dbReference>
<evidence type="ECO:0000256" key="7">
    <source>
        <dbReference type="ARBA" id="ARBA00077223"/>
    </source>
</evidence>
<dbReference type="GO" id="GO:0000285">
    <property type="term" value="F:1-phosphatidylinositol-3-phosphate 5-kinase activity"/>
    <property type="evidence" value="ECO:0007669"/>
    <property type="project" value="UniProtKB-EC"/>
</dbReference>
<evidence type="ECO:0000256" key="3">
    <source>
        <dbReference type="ARBA" id="ARBA00022741"/>
    </source>
</evidence>
<feature type="compositionally biased region" description="Basic and acidic residues" evidence="9">
    <location>
        <begin position="546"/>
        <end position="561"/>
    </location>
</feature>